<dbReference type="VEuPathDB" id="AmoebaDB:NAEGRDRAFT_58086"/>
<keyword evidence="2 4" id="KW-0863">Zinc-finger</keyword>
<dbReference type="GO" id="GO:0036158">
    <property type="term" value="P:outer dynein arm assembly"/>
    <property type="evidence" value="ECO:0007669"/>
    <property type="project" value="TreeGrafter"/>
</dbReference>
<dbReference type="KEGG" id="ngr:NAEGRDRAFT_58086"/>
<dbReference type="AlphaFoldDB" id="D2VFU8"/>
<dbReference type="RefSeq" id="XP_002676887.1">
    <property type="nucleotide sequence ID" value="XM_002676841.1"/>
</dbReference>
<keyword evidence="1" id="KW-0479">Metal-binding</keyword>
<dbReference type="Pfam" id="PF01753">
    <property type="entry name" value="zf-MYND"/>
    <property type="match status" value="1"/>
</dbReference>
<accession>D2VFU8</accession>
<dbReference type="GeneID" id="8856796"/>
<evidence type="ECO:0000256" key="4">
    <source>
        <dbReference type="PROSITE-ProRule" id="PRU00134"/>
    </source>
</evidence>
<dbReference type="PROSITE" id="PS50865">
    <property type="entry name" value="ZF_MYND_2"/>
    <property type="match status" value="1"/>
</dbReference>
<evidence type="ECO:0000313" key="6">
    <source>
        <dbReference type="EMBL" id="EFC44143.1"/>
    </source>
</evidence>
<dbReference type="GO" id="GO:0036159">
    <property type="term" value="P:inner dynein arm assembly"/>
    <property type="evidence" value="ECO:0007669"/>
    <property type="project" value="TreeGrafter"/>
</dbReference>
<evidence type="ECO:0000256" key="3">
    <source>
        <dbReference type="ARBA" id="ARBA00022833"/>
    </source>
</evidence>
<dbReference type="InParanoid" id="D2VFU8"/>
<dbReference type="InterPro" id="IPR002893">
    <property type="entry name" value="Znf_MYND"/>
</dbReference>
<keyword evidence="7" id="KW-1185">Reference proteome</keyword>
<sequence>MMGVDPSMIPRTPKKKKLELDARTCLFCALESDDIQVCKEFFLNYHKHIGNEDVILTPISSLTEMMSSIDDLQKFVDLECINMLLMFLKSPVRYIPFYTSRMIDLLTRDRCGLILMKLKETEEEQQKIGSENLVSVKMLIENLTQLIHEMTCVEKREALLSISNICKFIVQEDTLDEDLYVENVYQVAQRAKNLLLEAKFFKSLVHCLKVLNISQLKGEANIAEPALKKVPKTLYAKYNDDCLDPLKFGRGVHQEKVLSRGAYNVFGDETYLRYAMTDFQRSLAKAIYRFSLVKFDKEKAVNAFKPFVKDFVEYLTKLLTQTKDYPTMCYLMGALESFNEKGYLQSGPVDDIKNSLPYLLFENLKKQSTNILNVEAMKKMDTTYGWAYSYPMLPERGWNPNSLWIKEKGTLEKEYHETHLRLETVSTAVRAMLLKSGISEESLNELEKSAQSQSTQTICAVCKKAASKKCANCKAVYYCSADCQKKHWSVHKKLCKPTK</sequence>
<dbReference type="GO" id="GO:0044458">
    <property type="term" value="P:motile cilium assembly"/>
    <property type="evidence" value="ECO:0007669"/>
    <property type="project" value="TreeGrafter"/>
</dbReference>
<dbReference type="SUPFAM" id="SSF144232">
    <property type="entry name" value="HIT/MYND zinc finger-like"/>
    <property type="match status" value="1"/>
</dbReference>
<dbReference type="Proteomes" id="UP000006671">
    <property type="component" value="Unassembled WGS sequence"/>
</dbReference>
<dbReference type="GO" id="GO:0005737">
    <property type="term" value="C:cytoplasm"/>
    <property type="evidence" value="ECO:0007669"/>
    <property type="project" value="TreeGrafter"/>
</dbReference>
<dbReference type="EMBL" id="GG738869">
    <property type="protein sequence ID" value="EFC44143.1"/>
    <property type="molecule type" value="Genomic_DNA"/>
</dbReference>
<gene>
    <name evidence="6" type="ORF">NAEGRDRAFT_58086</name>
</gene>
<dbReference type="PANTHER" id="PTHR13244">
    <property type="entry name" value="ZINC FINGER MYND DOMAIN CONTAINING PROTEIN 10"/>
    <property type="match status" value="1"/>
</dbReference>
<evidence type="ECO:0000256" key="2">
    <source>
        <dbReference type="ARBA" id="ARBA00022771"/>
    </source>
</evidence>
<dbReference type="PANTHER" id="PTHR13244:SF7">
    <property type="entry name" value="ZINC FINGER MYND DOMAIN-CONTAINING PROTEIN 10"/>
    <property type="match status" value="1"/>
</dbReference>
<dbReference type="InterPro" id="IPR016024">
    <property type="entry name" value="ARM-type_fold"/>
</dbReference>
<dbReference type="SUPFAM" id="SSF48371">
    <property type="entry name" value="ARM repeat"/>
    <property type="match status" value="1"/>
</dbReference>
<dbReference type="OrthoDB" id="341421at2759"/>
<evidence type="ECO:0000256" key="1">
    <source>
        <dbReference type="ARBA" id="ARBA00022723"/>
    </source>
</evidence>
<name>D2VFU8_NAEGR</name>
<proteinExistence type="predicted"/>
<feature type="domain" description="MYND-type" evidence="5">
    <location>
        <begin position="459"/>
        <end position="495"/>
    </location>
</feature>
<evidence type="ECO:0000259" key="5">
    <source>
        <dbReference type="PROSITE" id="PS50865"/>
    </source>
</evidence>
<dbReference type="GO" id="GO:0008270">
    <property type="term" value="F:zinc ion binding"/>
    <property type="evidence" value="ECO:0007669"/>
    <property type="project" value="UniProtKB-KW"/>
</dbReference>
<evidence type="ECO:0000313" key="7">
    <source>
        <dbReference type="Proteomes" id="UP000006671"/>
    </source>
</evidence>
<dbReference type="Gene3D" id="6.10.140.2220">
    <property type="match status" value="1"/>
</dbReference>
<keyword evidence="3" id="KW-0862">Zinc</keyword>
<organism evidence="7">
    <name type="scientific">Naegleria gruberi</name>
    <name type="common">Amoeba</name>
    <dbReference type="NCBI Taxonomy" id="5762"/>
    <lineage>
        <taxon>Eukaryota</taxon>
        <taxon>Discoba</taxon>
        <taxon>Heterolobosea</taxon>
        <taxon>Tetramitia</taxon>
        <taxon>Eutetramitia</taxon>
        <taxon>Vahlkampfiidae</taxon>
        <taxon>Naegleria</taxon>
    </lineage>
</organism>
<protein>
    <recommendedName>
        <fullName evidence="5">MYND-type domain-containing protein</fullName>
    </recommendedName>
</protein>
<dbReference type="GO" id="GO:0034451">
    <property type="term" value="C:centriolar satellite"/>
    <property type="evidence" value="ECO:0007669"/>
    <property type="project" value="TreeGrafter"/>
</dbReference>
<reference evidence="6 7" key="1">
    <citation type="journal article" date="2010" name="Cell">
        <title>The genome of Naegleria gruberi illuminates early eukaryotic versatility.</title>
        <authorList>
            <person name="Fritz-Laylin L.K."/>
            <person name="Prochnik S.E."/>
            <person name="Ginger M.L."/>
            <person name="Dacks J.B."/>
            <person name="Carpenter M.L."/>
            <person name="Field M.C."/>
            <person name="Kuo A."/>
            <person name="Paredez A."/>
            <person name="Chapman J."/>
            <person name="Pham J."/>
            <person name="Shu S."/>
            <person name="Neupane R."/>
            <person name="Cipriano M."/>
            <person name="Mancuso J."/>
            <person name="Tu H."/>
            <person name="Salamov A."/>
            <person name="Lindquist E."/>
            <person name="Shapiro H."/>
            <person name="Lucas S."/>
            <person name="Grigoriev I.V."/>
            <person name="Cande W.Z."/>
            <person name="Fulton C."/>
            <person name="Rokhsar D.S."/>
            <person name="Dawson S.C."/>
        </authorList>
    </citation>
    <scope>NUCLEOTIDE SEQUENCE [LARGE SCALE GENOMIC DNA]</scope>
    <source>
        <strain evidence="6 7">NEG-M</strain>
    </source>
</reference>
<dbReference type="InterPro" id="IPR052298">
    <property type="entry name" value="ZMYND10"/>
</dbReference>
<dbReference type="PROSITE" id="PS01360">
    <property type="entry name" value="ZF_MYND_1"/>
    <property type="match status" value="1"/>
</dbReference>